<reference evidence="2" key="1">
    <citation type="journal article" date="2015" name="Nat. Plants">
        <title>Genome expansion of Arabis alpina linked with retrotransposition and reduced symmetric DNA methylation.</title>
        <authorList>
            <person name="Willing E.M."/>
            <person name="Rawat V."/>
            <person name="Mandakova T."/>
            <person name="Maumus F."/>
            <person name="James G.V."/>
            <person name="Nordstroem K.J."/>
            <person name="Becker C."/>
            <person name="Warthmann N."/>
            <person name="Chica C."/>
            <person name="Szarzynska B."/>
            <person name="Zytnicki M."/>
            <person name="Albani M.C."/>
            <person name="Kiefer C."/>
            <person name="Bergonzi S."/>
            <person name="Castaings L."/>
            <person name="Mateos J.L."/>
            <person name="Berns M.C."/>
            <person name="Bujdoso N."/>
            <person name="Piofczyk T."/>
            <person name="de Lorenzo L."/>
            <person name="Barrero-Sicilia C."/>
            <person name="Mateos I."/>
            <person name="Piednoel M."/>
            <person name="Hagmann J."/>
            <person name="Chen-Min-Tao R."/>
            <person name="Iglesias-Fernandez R."/>
            <person name="Schuster S.C."/>
            <person name="Alonso-Blanco C."/>
            <person name="Roudier F."/>
            <person name="Carbonero P."/>
            <person name="Paz-Ares J."/>
            <person name="Davis S.J."/>
            <person name="Pecinka A."/>
            <person name="Quesneville H."/>
            <person name="Colot V."/>
            <person name="Lysak M.A."/>
            <person name="Weigel D."/>
            <person name="Coupland G."/>
            <person name="Schneeberger K."/>
        </authorList>
    </citation>
    <scope>NUCLEOTIDE SEQUENCE [LARGE SCALE GENOMIC DNA]</scope>
    <source>
        <strain evidence="2">cv. Pajares</strain>
    </source>
</reference>
<sequence>MCRGLLVLASLVSFPFRKSSSREVLIRISLGSIRDPLHLMAILVAC</sequence>
<protein>
    <submittedName>
        <fullName evidence="1">Uncharacterized protein</fullName>
    </submittedName>
</protein>
<proteinExistence type="predicted"/>
<organism evidence="1 2">
    <name type="scientific">Arabis alpina</name>
    <name type="common">Alpine rock-cress</name>
    <dbReference type="NCBI Taxonomy" id="50452"/>
    <lineage>
        <taxon>Eukaryota</taxon>
        <taxon>Viridiplantae</taxon>
        <taxon>Streptophyta</taxon>
        <taxon>Embryophyta</taxon>
        <taxon>Tracheophyta</taxon>
        <taxon>Spermatophyta</taxon>
        <taxon>Magnoliopsida</taxon>
        <taxon>eudicotyledons</taxon>
        <taxon>Gunneridae</taxon>
        <taxon>Pentapetalae</taxon>
        <taxon>rosids</taxon>
        <taxon>malvids</taxon>
        <taxon>Brassicales</taxon>
        <taxon>Brassicaceae</taxon>
        <taxon>Arabideae</taxon>
        <taxon>Arabis</taxon>
    </lineage>
</organism>
<dbReference type="EMBL" id="CM002870">
    <property type="protein sequence ID" value="KFK40552.1"/>
    <property type="molecule type" value="Genomic_DNA"/>
</dbReference>
<dbReference type="Proteomes" id="UP000029120">
    <property type="component" value="Chromosome 2"/>
</dbReference>
<keyword evidence="2" id="KW-1185">Reference proteome</keyword>
<dbReference type="Gramene" id="KFK40552">
    <property type="protein sequence ID" value="KFK40552"/>
    <property type="gene ID" value="AALP_AA2G010700"/>
</dbReference>
<evidence type="ECO:0000313" key="2">
    <source>
        <dbReference type="Proteomes" id="UP000029120"/>
    </source>
</evidence>
<dbReference type="AlphaFoldDB" id="A0A087HEK0"/>
<evidence type="ECO:0000313" key="1">
    <source>
        <dbReference type="EMBL" id="KFK40552.1"/>
    </source>
</evidence>
<accession>A0A087HEK0</accession>
<name>A0A087HEK0_ARAAL</name>
<gene>
    <name evidence="1" type="ordered locus">AALP_Aa2g010700</name>
</gene>